<accession>A0A0E3JKM5</accession>
<sequence>MALKLSLSDFVTRNDDGNFIPSDLSGEPLSRYMTKDEKSVRDDLKAEKGPRGKIRVKLFLMQSCKLRRTQKGIVPLNELKSGNNPTSTLKALFTPWLLNLLNDEETQEQVIAYMEDKFEDIFVSSDKLARVCLRLEDKDDIIHTDPELAVKTFFCMCNAMNSTIATEGKCEIIRATEDGIIVKFDPLPENFTVGKSKGTFFKMFPVNKDTIPVQAFKALSYVSGRDIVMYHGRGHVRTVPFNEILGCIYGLSNKSKDDLMKIKSDPLCSASGEKMVAIADMLISGEKPQEVLRRVTVRAQK</sequence>
<evidence type="ECO:0000313" key="2">
    <source>
        <dbReference type="Proteomes" id="UP000159125"/>
    </source>
</evidence>
<evidence type="ECO:0000313" key="1">
    <source>
        <dbReference type="EMBL" id="AKA63281.1"/>
    </source>
</evidence>
<dbReference type="EMBL" id="KM369899">
    <property type="protein sequence ID" value="AKA63281.1"/>
    <property type="molecule type" value="Genomic_RNA"/>
</dbReference>
<dbReference type="Proteomes" id="UP000159125">
    <property type="component" value="Genome"/>
</dbReference>
<proteinExistence type="predicted"/>
<reference evidence="1 2" key="1">
    <citation type="journal article" date="2015" name="Emerg. Infect. Dis.">
        <title>Candidate new rotavirus species in sheltered dogs, hungary.</title>
        <authorList>
            <person name="Mihalov-Kovacs E."/>
            <person name="Gellert A."/>
            <person name="Marton S."/>
            <person name="Farkas S.L."/>
            <person name="Feher E."/>
            <person name="Oldal M."/>
            <person name="Jakab F."/>
            <person name="Martella V."/>
            <person name="Banyai K."/>
        </authorList>
    </citation>
    <scope>NUCLEOTIDE SEQUENCE [LARGE SCALE GENOMIC DNA]</scope>
    <source>
        <strain evidence="1">KE528/2012</strain>
    </source>
</reference>
<protein>
    <submittedName>
        <fullName evidence="1">NSP2</fullName>
    </submittedName>
</protein>
<name>A0A0E3JKM5_9REOV</name>
<organism evidence="1 2">
    <name type="scientific">Rotavirus I</name>
    <dbReference type="NCBI Taxonomy" id="1637496"/>
    <lineage>
        <taxon>Viruses</taxon>
        <taxon>Riboviria</taxon>
        <taxon>Orthornavirae</taxon>
        <taxon>Duplornaviricota</taxon>
        <taxon>Resentoviricetes</taxon>
        <taxon>Reovirales</taxon>
        <taxon>Sedoreoviridae</taxon>
        <taxon>Rotavirus</taxon>
        <taxon>Rotavirus iotagastroenteritidis</taxon>
    </lineage>
</organism>